<dbReference type="OrthoDB" id="1708562at2759"/>
<organism evidence="3 4">
    <name type="scientific">Kingdonia uniflora</name>
    <dbReference type="NCBI Taxonomy" id="39325"/>
    <lineage>
        <taxon>Eukaryota</taxon>
        <taxon>Viridiplantae</taxon>
        <taxon>Streptophyta</taxon>
        <taxon>Embryophyta</taxon>
        <taxon>Tracheophyta</taxon>
        <taxon>Spermatophyta</taxon>
        <taxon>Magnoliopsida</taxon>
        <taxon>Ranunculales</taxon>
        <taxon>Circaeasteraceae</taxon>
        <taxon>Kingdonia</taxon>
    </lineage>
</organism>
<gene>
    <name evidence="3" type="ORF">GIB67_003173</name>
</gene>
<dbReference type="PANTHER" id="PTHR46935">
    <property type="entry name" value="OS01G0674700 PROTEIN"/>
    <property type="match status" value="1"/>
</dbReference>
<dbReference type="InterPro" id="IPR011990">
    <property type="entry name" value="TPR-like_helical_dom_sf"/>
</dbReference>
<dbReference type="GO" id="GO:0009658">
    <property type="term" value="P:chloroplast organization"/>
    <property type="evidence" value="ECO:0007669"/>
    <property type="project" value="InterPro"/>
</dbReference>
<proteinExistence type="predicted"/>
<protein>
    <recommendedName>
        <fullName evidence="5">Pentatricopeptide repeat-containing protein</fullName>
    </recommendedName>
</protein>
<feature type="non-terminal residue" evidence="3">
    <location>
        <position position="1"/>
    </location>
</feature>
<keyword evidence="4" id="KW-1185">Reference proteome</keyword>
<dbReference type="EMBL" id="JACGCM010001019">
    <property type="protein sequence ID" value="KAF6162627.1"/>
    <property type="molecule type" value="Genomic_DNA"/>
</dbReference>
<comment type="caution">
    <text evidence="3">The sequence shown here is derived from an EMBL/GenBank/DDBJ whole genome shotgun (WGS) entry which is preliminary data.</text>
</comment>
<dbReference type="PANTHER" id="PTHR46935:SF2">
    <property type="entry name" value="PENTACOTRIPEPTIDE-REPEAT REGION OF PRORP DOMAIN-CONTAINING PROTEIN"/>
    <property type="match status" value="1"/>
</dbReference>
<evidence type="ECO:0008006" key="5">
    <source>
        <dbReference type="Google" id="ProtNLM"/>
    </source>
</evidence>
<dbReference type="Gene3D" id="1.25.40.10">
    <property type="entry name" value="Tetratricopeptide repeat domain"/>
    <property type="match status" value="1"/>
</dbReference>
<reference evidence="3 4" key="1">
    <citation type="journal article" date="2020" name="IScience">
        <title>Genome Sequencing of the Endangered Kingdonia uniflora (Circaeasteraceae, Ranunculales) Reveals Potential Mechanisms of Evolutionary Specialization.</title>
        <authorList>
            <person name="Sun Y."/>
            <person name="Deng T."/>
            <person name="Zhang A."/>
            <person name="Moore M.J."/>
            <person name="Landis J.B."/>
            <person name="Lin N."/>
            <person name="Zhang H."/>
            <person name="Zhang X."/>
            <person name="Huang J."/>
            <person name="Zhang X."/>
            <person name="Sun H."/>
            <person name="Wang H."/>
        </authorList>
    </citation>
    <scope>NUCLEOTIDE SEQUENCE [LARGE SCALE GENOMIC DNA]</scope>
    <source>
        <strain evidence="3">TB1705</strain>
        <tissue evidence="3">Leaf</tissue>
    </source>
</reference>
<dbReference type="Pfam" id="PF13812">
    <property type="entry name" value="PPR_3"/>
    <property type="match status" value="1"/>
</dbReference>
<accession>A0A7J7N666</accession>
<keyword evidence="1" id="KW-0677">Repeat</keyword>
<name>A0A7J7N666_9MAGN</name>
<dbReference type="InterPro" id="IPR044645">
    <property type="entry name" value="DG1/EMB2279-like"/>
</dbReference>
<dbReference type="Proteomes" id="UP000541444">
    <property type="component" value="Unassembled WGS sequence"/>
</dbReference>
<feature type="repeat" description="PPR" evidence="2">
    <location>
        <begin position="58"/>
        <end position="92"/>
    </location>
</feature>
<evidence type="ECO:0000256" key="2">
    <source>
        <dbReference type="PROSITE-ProRule" id="PRU00708"/>
    </source>
</evidence>
<evidence type="ECO:0000313" key="3">
    <source>
        <dbReference type="EMBL" id="KAF6162627.1"/>
    </source>
</evidence>
<dbReference type="AlphaFoldDB" id="A0A7J7N666"/>
<evidence type="ECO:0000313" key="4">
    <source>
        <dbReference type="Proteomes" id="UP000541444"/>
    </source>
</evidence>
<sequence>VNYQIYFDITAYHSIYVTLGQVGLVKELMNVVECMRQKPSKRIKNTRRKNWDPCLEPNVVVFNAVVNACDSSHQWKGVAWVLDQMRKSGLKPNGATYGLAMEVLWILDLAIDMSKTFR</sequence>
<dbReference type="PROSITE" id="PS51375">
    <property type="entry name" value="PPR"/>
    <property type="match status" value="1"/>
</dbReference>
<evidence type="ECO:0000256" key="1">
    <source>
        <dbReference type="ARBA" id="ARBA00022737"/>
    </source>
</evidence>
<dbReference type="InterPro" id="IPR002885">
    <property type="entry name" value="PPR_rpt"/>
</dbReference>
<dbReference type="GO" id="GO:0009507">
    <property type="term" value="C:chloroplast"/>
    <property type="evidence" value="ECO:0007669"/>
    <property type="project" value="TreeGrafter"/>
</dbReference>